<evidence type="ECO:0000256" key="1">
    <source>
        <dbReference type="ARBA" id="ARBA00022630"/>
    </source>
</evidence>
<feature type="region of interest" description="Disordered" evidence="3">
    <location>
        <begin position="634"/>
        <end position="658"/>
    </location>
</feature>
<dbReference type="RefSeq" id="WP_051725662.1">
    <property type="nucleotide sequence ID" value="NZ_JBHEZZ010000003.1"/>
</dbReference>
<dbReference type="EMBL" id="JBHEZZ010000003">
    <property type="protein sequence ID" value="MFC1400887.1"/>
    <property type="molecule type" value="Genomic_DNA"/>
</dbReference>
<keyword evidence="7" id="KW-1185">Reference proteome</keyword>
<dbReference type="NCBIfam" id="NF005866">
    <property type="entry name" value="PRK07803.1"/>
    <property type="match status" value="1"/>
</dbReference>
<dbReference type="PIRSF" id="PIRSF000171">
    <property type="entry name" value="SDHA_APRA_LASPO"/>
    <property type="match status" value="1"/>
</dbReference>
<dbReference type="Proteomes" id="UP001592528">
    <property type="component" value="Unassembled WGS sequence"/>
</dbReference>
<dbReference type="Pfam" id="PF00890">
    <property type="entry name" value="FAD_binding_2"/>
    <property type="match status" value="1"/>
</dbReference>
<feature type="domain" description="FAD-dependent oxidoreductase 2 FAD-binding" evidence="4">
    <location>
        <begin position="10"/>
        <end position="434"/>
    </location>
</feature>
<protein>
    <submittedName>
        <fullName evidence="6">Fumarate reductase/succinate dehydrogenase flavoprotein subunit</fullName>
    </submittedName>
</protein>
<feature type="domain" description="Fumarate reductase/succinate dehydrogenase flavoprotein-like C-terminal" evidence="5">
    <location>
        <begin position="493"/>
        <end position="594"/>
    </location>
</feature>
<dbReference type="Gene3D" id="3.50.50.60">
    <property type="entry name" value="FAD/NAD(P)-binding domain"/>
    <property type="match status" value="1"/>
</dbReference>
<dbReference type="SUPFAM" id="SSF46977">
    <property type="entry name" value="Succinate dehydrogenase/fumarate reductase flavoprotein C-terminal domain"/>
    <property type="match status" value="1"/>
</dbReference>
<evidence type="ECO:0000259" key="5">
    <source>
        <dbReference type="Pfam" id="PF02910"/>
    </source>
</evidence>
<comment type="caution">
    <text evidence="6">The sequence shown here is derived from an EMBL/GenBank/DDBJ whole genome shotgun (WGS) entry which is preliminary data.</text>
</comment>
<evidence type="ECO:0000313" key="6">
    <source>
        <dbReference type="EMBL" id="MFC1400887.1"/>
    </source>
</evidence>
<dbReference type="InterPro" id="IPR030664">
    <property type="entry name" value="SdhA/FrdA/AprA"/>
</dbReference>
<dbReference type="InterPro" id="IPR027477">
    <property type="entry name" value="Succ_DH/fumarate_Rdtase_cat_sf"/>
</dbReference>
<gene>
    <name evidence="6" type="ORF">ACEZDJ_06280</name>
</gene>
<proteinExistence type="predicted"/>
<sequence length="658" mass="72507">MTEVERHTYDVVVVGAGGAGLRAAIEAREQGMRTAIICKSLFGKAHTVMAEGGIAASMGNVNSDDNWQTHFRDTMRGGKFLNHWRMAELHAQEAPDRVWELETWGALFDRTKDGRISQRNFGGHEYPRLAHVGDRTGLELIRTLQQKVVSLQQEDFKEYGDYEARIRVFQEYTVTRVLKGSSIRGEDRVSGVFGYQRESGRFFTIEAPAVVLATGGIGKSFKVTSNSWEYTGDGHALALLAGATLVNMEFVQFHPTGMVWPPSVKGILVTESVRGDGGVLRNSEGKRFMFDYIPDVFREKYAETEAEGDRWYADQANNRRPPELLPRDEVARAINSEVKAGRGTPHGGVYLDVSTRLPAEEIRRRLPSMHHQFKELADVDITAEPMEVGPTCHYVMGGVEVDPDTAAASVPGLYAAGEVAGGMHGSNRLGGNSLSDLLVFGRRAGLHASLYAAALAERPELDQEQITAAAAEALNPFEGAEVDGPPENPYTVHQELQQTMNDLVGIIRREAEVAEALQRLVGLRERAERAVVEGHRQFNPGWHLALDLRNMLLVSECVARAALERTESRGGHTREDHPEMDSAWRKVNLICSLAEKDGSDGQIALVHKDNPPIRPDLLALFETSELKKYLTEGELPSAAIPEQRSAGQDADVPDGAEQ</sequence>
<dbReference type="Gene3D" id="1.20.58.100">
    <property type="entry name" value="Fumarate reductase/succinate dehydrogenase flavoprotein-like, C-terminal domain"/>
    <property type="match status" value="1"/>
</dbReference>
<dbReference type="PANTHER" id="PTHR11632:SF51">
    <property type="entry name" value="SUCCINATE DEHYDROGENASE [UBIQUINONE] FLAVOPROTEIN SUBUNIT, MITOCHONDRIAL"/>
    <property type="match status" value="1"/>
</dbReference>
<evidence type="ECO:0000256" key="2">
    <source>
        <dbReference type="ARBA" id="ARBA00023002"/>
    </source>
</evidence>
<name>A0ABV6UHF1_9ACTN</name>
<evidence type="ECO:0000256" key="3">
    <source>
        <dbReference type="SAM" id="MobiDB-lite"/>
    </source>
</evidence>
<keyword evidence="2" id="KW-0560">Oxidoreductase</keyword>
<dbReference type="SUPFAM" id="SSF51905">
    <property type="entry name" value="FAD/NAD(P)-binding domain"/>
    <property type="match status" value="1"/>
</dbReference>
<evidence type="ECO:0000313" key="7">
    <source>
        <dbReference type="Proteomes" id="UP001592528"/>
    </source>
</evidence>
<dbReference type="Gene3D" id="3.90.700.10">
    <property type="entry name" value="Succinate dehydrogenase/fumarate reductase flavoprotein, catalytic domain"/>
    <property type="match status" value="1"/>
</dbReference>
<dbReference type="InterPro" id="IPR037099">
    <property type="entry name" value="Fum_R/Succ_DH_flav-like_C_sf"/>
</dbReference>
<accession>A0ABV6UHF1</accession>
<organism evidence="6 7">
    <name type="scientific">Streptacidiphilus cavernicola</name>
    <dbReference type="NCBI Taxonomy" id="3342716"/>
    <lineage>
        <taxon>Bacteria</taxon>
        <taxon>Bacillati</taxon>
        <taxon>Actinomycetota</taxon>
        <taxon>Actinomycetes</taxon>
        <taxon>Kitasatosporales</taxon>
        <taxon>Streptomycetaceae</taxon>
        <taxon>Streptacidiphilus</taxon>
    </lineage>
</organism>
<evidence type="ECO:0000259" key="4">
    <source>
        <dbReference type="Pfam" id="PF00890"/>
    </source>
</evidence>
<keyword evidence="1" id="KW-0285">Flavoprotein</keyword>
<dbReference type="Pfam" id="PF02910">
    <property type="entry name" value="Succ_DH_flav_C"/>
    <property type="match status" value="1"/>
</dbReference>
<dbReference type="InterPro" id="IPR015939">
    <property type="entry name" value="Fum_Rdtase/Succ_DH_flav-like_C"/>
</dbReference>
<dbReference type="PRINTS" id="PR00368">
    <property type="entry name" value="FADPNR"/>
</dbReference>
<reference evidence="6 7" key="1">
    <citation type="submission" date="2024-09" db="EMBL/GenBank/DDBJ databases">
        <authorList>
            <person name="Lee S.D."/>
        </authorList>
    </citation>
    <scope>NUCLEOTIDE SEQUENCE [LARGE SCALE GENOMIC DNA]</scope>
    <source>
        <strain evidence="6 7">N1-5</strain>
    </source>
</reference>
<dbReference type="InterPro" id="IPR036188">
    <property type="entry name" value="FAD/NAD-bd_sf"/>
</dbReference>
<dbReference type="SUPFAM" id="SSF56425">
    <property type="entry name" value="Succinate dehydrogenase/fumarate reductase flavoprotein, catalytic domain"/>
    <property type="match status" value="1"/>
</dbReference>
<dbReference type="InterPro" id="IPR003953">
    <property type="entry name" value="FAD-dep_OxRdtase_2_FAD-bd"/>
</dbReference>
<dbReference type="PANTHER" id="PTHR11632">
    <property type="entry name" value="SUCCINATE DEHYDROGENASE 2 FLAVOPROTEIN SUBUNIT"/>
    <property type="match status" value="1"/>
</dbReference>